<keyword evidence="4" id="KW-0472">Membrane</keyword>
<dbReference type="InterPro" id="IPR001611">
    <property type="entry name" value="Leu-rich_rpt"/>
</dbReference>
<gene>
    <name evidence="7" type="ORF">KFK09_006820</name>
</gene>
<dbReference type="SMR" id="A0A8T3BVH0"/>
<evidence type="ECO:0000256" key="4">
    <source>
        <dbReference type="ARBA" id="ARBA00023136"/>
    </source>
</evidence>
<name>A0A8T3BVH0_DENNO</name>
<comment type="caution">
    <text evidence="7">The sequence shown here is derived from an EMBL/GenBank/DDBJ whole genome shotgun (WGS) entry which is preliminary data.</text>
</comment>
<dbReference type="PANTHER" id="PTHR45974">
    <property type="entry name" value="RECEPTOR-LIKE PROTEIN 55"/>
    <property type="match status" value="1"/>
</dbReference>
<reference evidence="7" key="1">
    <citation type="journal article" date="2022" name="Front. Genet.">
        <title>Chromosome-Scale Assembly of the Dendrobium nobile Genome Provides Insights Into the Molecular Mechanism of the Biosynthesis of the Medicinal Active Ingredient of Dendrobium.</title>
        <authorList>
            <person name="Xu Q."/>
            <person name="Niu S.-C."/>
            <person name="Li K.-L."/>
            <person name="Zheng P.-J."/>
            <person name="Zhang X.-J."/>
            <person name="Jia Y."/>
            <person name="Liu Y."/>
            <person name="Niu Y.-X."/>
            <person name="Yu L.-H."/>
            <person name="Chen D.-F."/>
            <person name="Zhang G.-Q."/>
        </authorList>
    </citation>
    <scope>NUCLEOTIDE SEQUENCE</scope>
    <source>
        <tissue evidence="7">Leaf</tissue>
    </source>
</reference>
<dbReference type="EMBL" id="JAGYWB010000006">
    <property type="protein sequence ID" value="KAI0519374.1"/>
    <property type="molecule type" value="Genomic_DNA"/>
</dbReference>
<comment type="subcellular location">
    <subcellularLocation>
        <location evidence="1">Membrane</location>
    </subcellularLocation>
</comment>
<dbReference type="Proteomes" id="UP000829196">
    <property type="component" value="Unassembled WGS sequence"/>
</dbReference>
<keyword evidence="2" id="KW-0732">Signal</keyword>
<evidence type="ECO:0000313" key="8">
    <source>
        <dbReference type="Proteomes" id="UP000829196"/>
    </source>
</evidence>
<dbReference type="OrthoDB" id="676979at2759"/>
<dbReference type="FunFam" id="3.80.10.10:FF:000363">
    <property type="entry name" value="Leucine-rich repeat family protein"/>
    <property type="match status" value="1"/>
</dbReference>
<feature type="region of interest" description="Disordered" evidence="6">
    <location>
        <begin position="592"/>
        <end position="611"/>
    </location>
</feature>
<sequence>MCKNRNLDHTRGNSSYKTSIRRLLRQSLQRLLIENATLEINSQRAAPTSEYNQIPPEIGERWIRYWCKGFSYEHVQEAVVGGLQVGHGDTDAGDAAALRSLMNNWKNSPPSWGKTNDPCDAPWEGVACENSRVTALKLSTMGLQGKLSSDISQLSELQLLDLSYNNDLNGSLPSSVGNLKQITTLILAGCSFSGIIPQELHSLEKLSFLALNSNKFTGSIPPSISLLSNLYWLDLADNKLTGPIPISSNGSPGLDLLINTKHFHFNKNQLSGSIPSGLFSSQMKTNTSDICRLLDSNKFTGQIPESIGLVTSLEVLRLDSNSLSGRVPSTINNLTGVNELNLANNQLTGSLPDLTGMNLLSYVDLSNNSFDSSEAPAWFSTLQSLTTLVIESGGLHGSFPSKVFSFPQLQQVLLSENAFNGTLDLGNPSSELQMVNFQNNAISGYKSSATFNEILIFKLGVIFVPWIGILFLQASSSSNDPIYISLVSEPGACEERWTADKATKDNGGAPQLKGTRLFSFEELKRSTKKFSEANEIGSGGLWQGLQRYSIKRELVAVKRAKQGSMQGAPEFKTEIELLSRFYKVPLDEATHAADKDPLSENEREKRERGKRERTFTYLPASSSLRSSFVSCDFAPLDDFPSSDRESDILIGNNRELTGCVGFTPGRLEREKYDFKALSVLSACRRPSVGHGDTDAEMLRLSDLDEQLEELTTDRGRLMILNVITQLKFPFLLEVSGRRRFSESFHKSFIAWKNSHLVIESGGLHGSFPSKVFRFPQLQQFRVTDVNFQNNAISGYKSSATFNEILMWFPEHPIWFWMRSMVMPTASPRQIRPAQCCSLTIASDSDLSDSALISTNHWIPPIPYSLLVSLDIAFMCQSLSQHMHNPLPNHIYLLKQLLRCIKGTQHFGIPITKCNLSIRSFSDADWAGDPVSRKSTSGYCTFIGDKHHLLEKFKSKIQSLVLLPKRNIDR</sequence>
<dbReference type="InterPro" id="IPR032675">
    <property type="entry name" value="LRR_dom_sf"/>
</dbReference>
<proteinExistence type="predicted"/>
<dbReference type="GO" id="GO:0016020">
    <property type="term" value="C:membrane"/>
    <property type="evidence" value="ECO:0007669"/>
    <property type="project" value="UniProtKB-SubCell"/>
</dbReference>
<keyword evidence="8" id="KW-1185">Reference proteome</keyword>
<evidence type="ECO:0000256" key="1">
    <source>
        <dbReference type="ARBA" id="ARBA00004370"/>
    </source>
</evidence>
<dbReference type="SUPFAM" id="SSF52058">
    <property type="entry name" value="L domain-like"/>
    <property type="match status" value="1"/>
</dbReference>
<keyword evidence="3" id="KW-0677">Repeat</keyword>
<protein>
    <recommendedName>
        <fullName evidence="9">Leucine-rich repeat-containing N-terminal plant-type domain-containing protein</fullName>
    </recommendedName>
</protein>
<dbReference type="Gene3D" id="3.30.200.20">
    <property type="entry name" value="Phosphorylase Kinase, domain 1"/>
    <property type="match status" value="1"/>
</dbReference>
<organism evidence="7 8">
    <name type="scientific">Dendrobium nobile</name>
    <name type="common">Orchid</name>
    <dbReference type="NCBI Taxonomy" id="94219"/>
    <lineage>
        <taxon>Eukaryota</taxon>
        <taxon>Viridiplantae</taxon>
        <taxon>Streptophyta</taxon>
        <taxon>Embryophyta</taxon>
        <taxon>Tracheophyta</taxon>
        <taxon>Spermatophyta</taxon>
        <taxon>Magnoliopsida</taxon>
        <taxon>Liliopsida</taxon>
        <taxon>Asparagales</taxon>
        <taxon>Orchidaceae</taxon>
        <taxon>Epidendroideae</taxon>
        <taxon>Malaxideae</taxon>
        <taxon>Dendrobiinae</taxon>
        <taxon>Dendrobium</taxon>
    </lineage>
</organism>
<evidence type="ECO:0000256" key="6">
    <source>
        <dbReference type="SAM" id="MobiDB-lite"/>
    </source>
</evidence>
<keyword evidence="5" id="KW-0325">Glycoprotein</keyword>
<dbReference type="Gene3D" id="3.80.10.10">
    <property type="entry name" value="Ribonuclease Inhibitor"/>
    <property type="match status" value="3"/>
</dbReference>
<evidence type="ECO:0000256" key="5">
    <source>
        <dbReference type="ARBA" id="ARBA00023180"/>
    </source>
</evidence>
<dbReference type="Pfam" id="PF00560">
    <property type="entry name" value="LRR_1"/>
    <property type="match status" value="2"/>
</dbReference>
<evidence type="ECO:0008006" key="9">
    <source>
        <dbReference type="Google" id="ProtNLM"/>
    </source>
</evidence>
<accession>A0A8T3BVH0</accession>
<evidence type="ECO:0000313" key="7">
    <source>
        <dbReference type="EMBL" id="KAI0519374.1"/>
    </source>
</evidence>
<dbReference type="FunFam" id="3.80.10.10:FF:000542">
    <property type="entry name" value="Leucine-rich repeat protein kinase family protein"/>
    <property type="match status" value="1"/>
</dbReference>
<evidence type="ECO:0000256" key="2">
    <source>
        <dbReference type="ARBA" id="ARBA00022729"/>
    </source>
</evidence>
<dbReference type="AlphaFoldDB" id="A0A8T3BVH0"/>
<evidence type="ECO:0000256" key="3">
    <source>
        <dbReference type="ARBA" id="ARBA00022737"/>
    </source>
</evidence>
<dbReference type="PANTHER" id="PTHR45974:SF242">
    <property type="entry name" value="LEUCINE-RICH REPEAT PROTEIN KINASE FAMILY PROTEIN"/>
    <property type="match status" value="1"/>
</dbReference>